<evidence type="ECO:0000313" key="1">
    <source>
        <dbReference type="EMBL" id="OPE46713.1"/>
    </source>
</evidence>
<organism evidence="2 4">
    <name type="scientific">Mycolicibacterium diernhoferi</name>
    <dbReference type="NCBI Taxonomy" id="1801"/>
    <lineage>
        <taxon>Bacteria</taxon>
        <taxon>Bacillati</taxon>
        <taxon>Actinomycetota</taxon>
        <taxon>Actinomycetes</taxon>
        <taxon>Mycobacteriales</taxon>
        <taxon>Mycobacteriaceae</taxon>
        <taxon>Mycolicibacterium</taxon>
    </lineage>
</organism>
<proteinExistence type="predicted"/>
<dbReference type="EMBL" id="PDCR01000026">
    <property type="protein sequence ID" value="PEG52851.1"/>
    <property type="molecule type" value="Genomic_DNA"/>
</dbReference>
<dbReference type="OrthoDB" id="4330189at2"/>
<dbReference type="InterPro" id="IPR009061">
    <property type="entry name" value="DNA-bd_dom_put_sf"/>
</dbReference>
<dbReference type="SUPFAM" id="SSF46955">
    <property type="entry name" value="Putative DNA-binding domain"/>
    <property type="match status" value="1"/>
</dbReference>
<evidence type="ECO:0000313" key="3">
    <source>
        <dbReference type="Proteomes" id="UP000191039"/>
    </source>
</evidence>
<sequence>MTTDLLRTKQVTLQTGIPEGTLRWWRHCNEGPPSFKLGKKTVVYPADKLALWIASNEAVSTKGAL</sequence>
<evidence type="ECO:0000313" key="2">
    <source>
        <dbReference type="EMBL" id="PEG52851.1"/>
    </source>
</evidence>
<dbReference type="Proteomes" id="UP000191039">
    <property type="component" value="Unassembled WGS sequence"/>
</dbReference>
<dbReference type="AlphaFoldDB" id="A0A1Q4H9R2"/>
<dbReference type="EMBL" id="MIJD01000402">
    <property type="protein sequence ID" value="OPE46713.1"/>
    <property type="molecule type" value="Genomic_DNA"/>
</dbReference>
<dbReference type="Proteomes" id="UP000220340">
    <property type="component" value="Unassembled WGS sequence"/>
</dbReference>
<reference evidence="2 4" key="2">
    <citation type="submission" date="2017-10" db="EMBL/GenBank/DDBJ databases">
        <title>The new phylogeny of genus Mycobacterium.</title>
        <authorList>
            <person name="Tortoli E."/>
            <person name="Trovato A."/>
            <person name="Cirillo D.M."/>
        </authorList>
    </citation>
    <scope>NUCLEOTIDE SEQUENCE [LARGE SCALE GENOMIC DNA]</scope>
    <source>
        <strain evidence="2 4">IP141170001</strain>
    </source>
</reference>
<gene>
    <name evidence="1" type="ORF">BV510_25970</name>
    <name evidence="2" type="ORF">CRI78_19385</name>
</gene>
<keyword evidence="4" id="KW-1185">Reference proteome</keyword>
<comment type="caution">
    <text evidence="2">The sequence shown here is derived from an EMBL/GenBank/DDBJ whole genome shotgun (WGS) entry which is preliminary data.</text>
</comment>
<protein>
    <submittedName>
        <fullName evidence="2">AlpA family phage regulatory protein</fullName>
    </submittedName>
</protein>
<evidence type="ECO:0000313" key="4">
    <source>
        <dbReference type="Proteomes" id="UP000220340"/>
    </source>
</evidence>
<dbReference type="RefSeq" id="WP_073858092.1">
    <property type="nucleotide sequence ID" value="NZ_BAAATC010000004.1"/>
</dbReference>
<name>A0A1Q4H9R2_9MYCO</name>
<reference evidence="1 3" key="1">
    <citation type="submission" date="2016-09" db="EMBL/GenBank/DDBJ databases">
        <title>genome sequences of unsequenced Mycobacteria.</title>
        <authorList>
            <person name="Greninger A.L."/>
            <person name="Jerome K.R."/>
            <person name="Mcnair B."/>
            <person name="Wallis C."/>
            <person name="Fang F."/>
        </authorList>
    </citation>
    <scope>NUCLEOTIDE SEQUENCE [LARGE SCALE GENOMIC DNA]</scope>
    <source>
        <strain evidence="1 3">BM1</strain>
    </source>
</reference>
<accession>A0A1Q4H9R2</accession>
<dbReference type="STRING" id="1801.BRW64_19340"/>